<proteinExistence type="predicted"/>
<dbReference type="PROSITE" id="PS50995">
    <property type="entry name" value="HTH_MARR_2"/>
    <property type="match status" value="1"/>
</dbReference>
<name>A0A1Y0I9Y7_9GAMM</name>
<dbReference type="InterPro" id="IPR036388">
    <property type="entry name" value="WH-like_DNA-bd_sf"/>
</dbReference>
<dbReference type="Gene3D" id="1.10.10.10">
    <property type="entry name" value="Winged helix-like DNA-binding domain superfamily/Winged helix DNA-binding domain"/>
    <property type="match status" value="1"/>
</dbReference>
<feature type="domain" description="HTH marR-type" evidence="2">
    <location>
        <begin position="1"/>
        <end position="131"/>
    </location>
</feature>
<protein>
    <submittedName>
        <fullName evidence="3">MarR family transcriptional regulator</fullName>
    </submittedName>
</protein>
<gene>
    <name evidence="3" type="ORF">OLMES_3006</name>
</gene>
<dbReference type="InterPro" id="IPR036390">
    <property type="entry name" value="WH_DNA-bd_sf"/>
</dbReference>
<dbReference type="Pfam" id="PF12802">
    <property type="entry name" value="MarR_2"/>
    <property type="match status" value="1"/>
</dbReference>
<accession>A0A1Y0I9Y7</accession>
<dbReference type="GO" id="GO:0006950">
    <property type="term" value="P:response to stress"/>
    <property type="evidence" value="ECO:0007669"/>
    <property type="project" value="TreeGrafter"/>
</dbReference>
<reference evidence="3 4" key="1">
    <citation type="submission" date="2017-05" db="EMBL/GenBank/DDBJ databases">
        <title>Genomic insights into alkan degradation activity of Oleiphilus messinensis.</title>
        <authorList>
            <person name="Kozyavkin S.A."/>
            <person name="Slesarev A.I."/>
            <person name="Golyshin P.N."/>
            <person name="Korzhenkov A."/>
            <person name="Golyshina O.N."/>
            <person name="Toshchakov S.V."/>
        </authorList>
    </citation>
    <scope>NUCLEOTIDE SEQUENCE [LARGE SCALE GENOMIC DNA]</scope>
    <source>
        <strain evidence="3 4">ME102</strain>
    </source>
</reference>
<sequence length="180" mass="19899">MVFDYIERISNLLRAEERKAGAQHGLQTVQIEVLYYLFHCNRFSNTPAAVTEYMQLTKGTVSQTIRVIESKGLIEKQTDPLDKRVVHLLLTAEGKSVLASSMPPPVFKEALANLGDEIEPALQHLLLALQQATHSKGFGVCNSCKHCKPATGDTFFCGLTNEPLSIGDIELICREHSESS</sequence>
<dbReference type="InterPro" id="IPR039422">
    <property type="entry name" value="MarR/SlyA-like"/>
</dbReference>
<dbReference type="EMBL" id="CP021425">
    <property type="protein sequence ID" value="ARU57050.1"/>
    <property type="molecule type" value="Genomic_DNA"/>
</dbReference>
<organism evidence="3 4">
    <name type="scientific">Oleiphilus messinensis</name>
    <dbReference type="NCBI Taxonomy" id="141451"/>
    <lineage>
        <taxon>Bacteria</taxon>
        <taxon>Pseudomonadati</taxon>
        <taxon>Pseudomonadota</taxon>
        <taxon>Gammaproteobacteria</taxon>
        <taxon>Oceanospirillales</taxon>
        <taxon>Oleiphilaceae</taxon>
        <taxon>Oleiphilus</taxon>
    </lineage>
</organism>
<dbReference type="GO" id="GO:0003700">
    <property type="term" value="F:DNA-binding transcription factor activity"/>
    <property type="evidence" value="ECO:0007669"/>
    <property type="project" value="InterPro"/>
</dbReference>
<dbReference type="GO" id="GO:0005737">
    <property type="term" value="C:cytoplasm"/>
    <property type="evidence" value="ECO:0007669"/>
    <property type="project" value="UniProtKB-SubCell"/>
</dbReference>
<evidence type="ECO:0000259" key="2">
    <source>
        <dbReference type="PROSITE" id="PS50995"/>
    </source>
</evidence>
<evidence type="ECO:0000256" key="1">
    <source>
        <dbReference type="ARBA" id="ARBA00004496"/>
    </source>
</evidence>
<keyword evidence="4" id="KW-1185">Reference proteome</keyword>
<dbReference type="SMART" id="SM00347">
    <property type="entry name" value="HTH_MARR"/>
    <property type="match status" value="1"/>
</dbReference>
<dbReference type="PANTHER" id="PTHR33164">
    <property type="entry name" value="TRANSCRIPTIONAL REGULATOR, MARR FAMILY"/>
    <property type="match status" value="1"/>
</dbReference>
<dbReference type="OrthoDB" id="5522755at2"/>
<dbReference type="AlphaFoldDB" id="A0A1Y0I9Y7"/>
<dbReference type="SUPFAM" id="SSF46785">
    <property type="entry name" value="Winged helix' DNA-binding domain"/>
    <property type="match status" value="1"/>
</dbReference>
<evidence type="ECO:0000313" key="3">
    <source>
        <dbReference type="EMBL" id="ARU57050.1"/>
    </source>
</evidence>
<dbReference type="KEGG" id="ome:OLMES_3006"/>
<dbReference type="RefSeq" id="WP_087461981.1">
    <property type="nucleotide sequence ID" value="NZ_CP021425.1"/>
</dbReference>
<comment type="subcellular location">
    <subcellularLocation>
        <location evidence="1">Cytoplasm</location>
    </subcellularLocation>
</comment>
<evidence type="ECO:0000313" key="4">
    <source>
        <dbReference type="Proteomes" id="UP000196027"/>
    </source>
</evidence>
<dbReference type="InterPro" id="IPR000835">
    <property type="entry name" value="HTH_MarR-typ"/>
</dbReference>
<dbReference type="PANTHER" id="PTHR33164:SF5">
    <property type="entry name" value="ORGANIC HYDROPEROXIDE RESISTANCE TRANSCRIPTIONAL REGULATOR"/>
    <property type="match status" value="1"/>
</dbReference>
<dbReference type="Proteomes" id="UP000196027">
    <property type="component" value="Chromosome"/>
</dbReference>